<feature type="transmembrane region" description="Helical" evidence="1">
    <location>
        <begin position="7"/>
        <end position="33"/>
    </location>
</feature>
<dbReference type="EMBL" id="CCDI010000001">
    <property type="protein sequence ID" value="CDQ22881.1"/>
    <property type="molecule type" value="Genomic_DNA"/>
</dbReference>
<feature type="transmembrane region" description="Helical" evidence="1">
    <location>
        <begin position="183"/>
        <end position="205"/>
    </location>
</feature>
<keyword evidence="3" id="KW-1185">Reference proteome</keyword>
<evidence type="ECO:0000256" key="1">
    <source>
        <dbReference type="SAM" id="Phobius"/>
    </source>
</evidence>
<feature type="transmembrane region" description="Helical" evidence="1">
    <location>
        <begin position="236"/>
        <end position="254"/>
    </location>
</feature>
<organism evidence="2 3">
    <name type="scientific">Halobacillus karajensis</name>
    <dbReference type="NCBI Taxonomy" id="195088"/>
    <lineage>
        <taxon>Bacteria</taxon>
        <taxon>Bacillati</taxon>
        <taxon>Bacillota</taxon>
        <taxon>Bacilli</taxon>
        <taxon>Bacillales</taxon>
        <taxon>Bacillaceae</taxon>
        <taxon>Halobacillus</taxon>
    </lineage>
</organism>
<keyword evidence="1" id="KW-0472">Membrane</keyword>
<feature type="transmembrane region" description="Helical" evidence="1">
    <location>
        <begin position="155"/>
        <end position="177"/>
    </location>
</feature>
<name>A0A024P4X3_9BACI</name>
<feature type="transmembrane region" description="Helical" evidence="1">
    <location>
        <begin position="382"/>
        <end position="403"/>
    </location>
</feature>
<keyword evidence="1" id="KW-1133">Transmembrane helix</keyword>
<evidence type="ECO:0000313" key="2">
    <source>
        <dbReference type="EMBL" id="CDQ22881.1"/>
    </source>
</evidence>
<protein>
    <submittedName>
        <fullName evidence="2">Uncharacterized protein</fullName>
    </submittedName>
</protein>
<gene>
    <name evidence="2" type="ORF">BN983_01098</name>
</gene>
<proteinExistence type="predicted"/>
<feature type="transmembrane region" description="Helical" evidence="1">
    <location>
        <begin position="39"/>
        <end position="57"/>
    </location>
</feature>
<feature type="transmembrane region" description="Helical" evidence="1">
    <location>
        <begin position="339"/>
        <end position="362"/>
    </location>
</feature>
<comment type="caution">
    <text evidence="2">The sequence shown here is derived from an EMBL/GenBank/DDBJ whole genome shotgun (WGS) entry which is preliminary data.</text>
</comment>
<accession>A0A024P4X3</accession>
<evidence type="ECO:0000313" key="3">
    <source>
        <dbReference type="Proteomes" id="UP000028868"/>
    </source>
</evidence>
<keyword evidence="1" id="KW-0812">Transmembrane</keyword>
<reference evidence="2 3" key="2">
    <citation type="submission" date="2014-05" db="EMBL/GenBank/DDBJ databases">
        <title>Draft genome sequence of Halobacillus karajensis HK-03.</title>
        <authorList>
            <person name="Khelaifia S."/>
            <person name="Croce O."/>
            <person name="Lagier J.C."/>
            <person name="Raoult D."/>
        </authorList>
    </citation>
    <scope>NUCLEOTIDE SEQUENCE [LARGE SCALE GENOMIC DNA]</scope>
    <source>
        <strain evidence="2 3">HD-03</strain>
    </source>
</reference>
<dbReference type="Proteomes" id="UP000028868">
    <property type="component" value="Unassembled WGS sequence"/>
</dbReference>
<feature type="transmembrane region" description="Helical" evidence="1">
    <location>
        <begin position="424"/>
        <end position="443"/>
    </location>
</feature>
<sequence>MAMCVCYLLYFFFPNSLLFYLLSGFCFVVYFLGVLTVRGVARFITLTLFLLAILINVHNKEAPLEAGLEGIQQNLPLLALIILVPLLSIPLKAGGYFHSIKHFIRKWEGQPRLAFFGLSSFLALISPILNMGSVKIVHEMVEKLRINPMILGKSYLIGFTSSMLWSPYFASVAIVLHEVGGQFNQYIGLGLAVAILQLLIGNLLFKQSSKKIYGRPRRARENRSAKAENDQVHRINLLKILCTLVAMIISLLILESITRISMLTLVSLIAVFVPFLWAGVFHQWKGLAAEFNGYLKKISQMDHEITLFLSAGLFGLALRNTDFADQLQAFLMEFAEQSLLLFVLIIFLIVLFFAFIGVHQIVVIPILASQVSAASVGMSPEFLALIFIMAWSMTAVLCPLNAINIIVSHCLQRNGLMIGFRWNGTYVMSLVSILIVAITVYGLF</sequence>
<feature type="transmembrane region" description="Helical" evidence="1">
    <location>
        <begin position="260"/>
        <end position="281"/>
    </location>
</feature>
<dbReference type="AlphaFoldDB" id="A0A024P4X3"/>
<feature type="transmembrane region" description="Helical" evidence="1">
    <location>
        <begin position="113"/>
        <end position="134"/>
    </location>
</feature>
<reference evidence="3" key="1">
    <citation type="submission" date="2014-03" db="EMBL/GenBank/DDBJ databases">
        <authorList>
            <person name="Urmite Genomes U."/>
        </authorList>
    </citation>
    <scope>NUCLEOTIDE SEQUENCE [LARGE SCALE GENOMIC DNA]</scope>
    <source>
        <strain evidence="3">HD-03</strain>
    </source>
</reference>
<feature type="transmembrane region" description="Helical" evidence="1">
    <location>
        <begin position="77"/>
        <end position="93"/>
    </location>
</feature>